<name>A0A9W8GHA2_9FUNG</name>
<feature type="region of interest" description="Disordered" evidence="1">
    <location>
        <begin position="110"/>
        <end position="168"/>
    </location>
</feature>
<evidence type="ECO:0000256" key="2">
    <source>
        <dbReference type="SAM" id="SignalP"/>
    </source>
</evidence>
<dbReference type="OrthoDB" id="5585485at2759"/>
<evidence type="ECO:0000313" key="4">
    <source>
        <dbReference type="Proteomes" id="UP001151516"/>
    </source>
</evidence>
<gene>
    <name evidence="3" type="ORF">IWW39_005588</name>
</gene>
<feature type="compositionally biased region" description="Polar residues" evidence="1">
    <location>
        <begin position="76"/>
        <end position="88"/>
    </location>
</feature>
<keyword evidence="2" id="KW-0732">Signal</keyword>
<sequence>MRVATSIAVLVALSAQSVLAGQFRASTESASSSEPAPSSAPPASSSAPVPSSTPPASSSVAPLRSANPGSHAQPAYVQQSYGDYNSQPASSQIVSATTYETLAPSTAYVTVTSTPSPSTSTVVVSPSSTSDYNTAPASDYDTAPASDYDTAPASDYDVAPASDYGDSDDDYDDYDNNYGVNTVMQMAGAVTANGGAPVATIGSCPDITITVTNQVFATLVTTITPSLLAVPASTPFRY</sequence>
<dbReference type="Proteomes" id="UP001151516">
    <property type="component" value="Unassembled WGS sequence"/>
</dbReference>
<evidence type="ECO:0000256" key="1">
    <source>
        <dbReference type="SAM" id="MobiDB-lite"/>
    </source>
</evidence>
<dbReference type="AlphaFoldDB" id="A0A9W8GHA2"/>
<feature type="signal peptide" evidence="2">
    <location>
        <begin position="1"/>
        <end position="20"/>
    </location>
</feature>
<protein>
    <submittedName>
        <fullName evidence="3">Uncharacterized protein</fullName>
    </submittedName>
</protein>
<proteinExistence type="predicted"/>
<keyword evidence="4" id="KW-1185">Reference proteome</keyword>
<reference evidence="3" key="1">
    <citation type="submission" date="2022-07" db="EMBL/GenBank/DDBJ databases">
        <title>Phylogenomic reconstructions and comparative analyses of Kickxellomycotina fungi.</title>
        <authorList>
            <person name="Reynolds N.K."/>
            <person name="Stajich J.E."/>
            <person name="Barry K."/>
            <person name="Grigoriev I.V."/>
            <person name="Crous P."/>
            <person name="Smith M.E."/>
        </authorList>
    </citation>
    <scope>NUCLEOTIDE SEQUENCE</scope>
    <source>
        <strain evidence="3">CBS 109367</strain>
    </source>
</reference>
<feature type="chain" id="PRO_5040902174" evidence="2">
    <location>
        <begin position="21"/>
        <end position="238"/>
    </location>
</feature>
<feature type="compositionally biased region" description="Low complexity" evidence="1">
    <location>
        <begin position="25"/>
        <end position="62"/>
    </location>
</feature>
<evidence type="ECO:0000313" key="3">
    <source>
        <dbReference type="EMBL" id="KAJ2683283.1"/>
    </source>
</evidence>
<feature type="region of interest" description="Disordered" evidence="1">
    <location>
        <begin position="23"/>
        <end position="88"/>
    </location>
</feature>
<dbReference type="EMBL" id="JANBTX010000303">
    <property type="protein sequence ID" value="KAJ2683283.1"/>
    <property type="molecule type" value="Genomic_DNA"/>
</dbReference>
<comment type="caution">
    <text evidence="3">The sequence shown here is derived from an EMBL/GenBank/DDBJ whole genome shotgun (WGS) entry which is preliminary data.</text>
</comment>
<organism evidence="3 4">
    <name type="scientific">Coemansia spiralis</name>
    <dbReference type="NCBI Taxonomy" id="417178"/>
    <lineage>
        <taxon>Eukaryota</taxon>
        <taxon>Fungi</taxon>
        <taxon>Fungi incertae sedis</taxon>
        <taxon>Zoopagomycota</taxon>
        <taxon>Kickxellomycotina</taxon>
        <taxon>Kickxellomycetes</taxon>
        <taxon>Kickxellales</taxon>
        <taxon>Kickxellaceae</taxon>
        <taxon>Coemansia</taxon>
    </lineage>
</organism>
<accession>A0A9W8GHA2</accession>
<feature type="compositionally biased region" description="Low complexity" evidence="1">
    <location>
        <begin position="110"/>
        <end position="130"/>
    </location>
</feature>